<dbReference type="PRINTS" id="PR00320">
    <property type="entry name" value="GPROTEINBRPT"/>
</dbReference>
<feature type="repeat" description="WD" evidence="4">
    <location>
        <begin position="579"/>
        <end position="618"/>
    </location>
</feature>
<dbReference type="InParanoid" id="A0A161TFN8"/>
<feature type="compositionally biased region" description="Low complexity" evidence="5">
    <location>
        <begin position="20"/>
        <end position="45"/>
    </location>
</feature>
<reference evidence="7 8" key="1">
    <citation type="journal article" date="2016" name="Fungal Biol.">
        <title>The genome of Xylona heveae provides a window into fungal endophytism.</title>
        <authorList>
            <person name="Gazis R."/>
            <person name="Kuo A."/>
            <person name="Riley R."/>
            <person name="LaButti K."/>
            <person name="Lipzen A."/>
            <person name="Lin J."/>
            <person name="Amirebrahimi M."/>
            <person name="Hesse C.N."/>
            <person name="Spatafora J.W."/>
            <person name="Henrissat B."/>
            <person name="Hainaut M."/>
            <person name="Grigoriev I.V."/>
            <person name="Hibbett D.S."/>
        </authorList>
    </citation>
    <scope>NUCLEOTIDE SEQUENCE [LARGE SCALE GENOMIC DNA]</scope>
    <source>
        <strain evidence="7 8">TC161</strain>
    </source>
</reference>
<feature type="region of interest" description="Disordered" evidence="5">
    <location>
        <begin position="1"/>
        <end position="45"/>
    </location>
</feature>
<dbReference type="AlphaFoldDB" id="A0A161TFN8"/>
<dbReference type="GeneID" id="28899827"/>
<dbReference type="PROSITE" id="PS50181">
    <property type="entry name" value="FBOX"/>
    <property type="match status" value="1"/>
</dbReference>
<feature type="compositionally biased region" description="Low complexity" evidence="5">
    <location>
        <begin position="882"/>
        <end position="900"/>
    </location>
</feature>
<dbReference type="Pfam" id="PF00400">
    <property type="entry name" value="WD40"/>
    <property type="match status" value="5"/>
</dbReference>
<evidence type="ECO:0000256" key="4">
    <source>
        <dbReference type="PROSITE-ProRule" id="PRU00221"/>
    </source>
</evidence>
<feature type="repeat" description="WD" evidence="4">
    <location>
        <begin position="447"/>
        <end position="490"/>
    </location>
</feature>
<dbReference type="SUPFAM" id="SSF50978">
    <property type="entry name" value="WD40 repeat-like"/>
    <property type="match status" value="1"/>
</dbReference>
<sequence>MTNISNIPVGPMPGPSTGFSNSQPQFAAAAPSSSSSSSSYPSTSMQVSFRLDEGYSEETRSQTGSEFAVGGDMKAGVMAGQAPAPSVPLPAWVLALNEVDRTELAYAVVRSLHTSSIAAIVQRLDPLLHLDPVTYLPPELTSEIFSYLDPSTLLKASTASRAWRARTMDSSLWRQLYGSEGWGVDVPQIRNFEREYLYPNGPPGRETRTRPADADVDQQAHKRVRVRPRNPPTAPVEGGLFGRGPRSPLQTSYGDDRVDDGPQGWNDQHGTIEVDEQISPEAGSSSTDARMTEDSQDGDFALSAHTSQSSQTPTPTAMDAMLSHTSSNAMDEDMYPSPLLSAQEVATTTHNYAADLLTAPSLLIHPAFGAPRVNWHYLYKQRRRLEDNWDAGRYTNFQLPHPDHPHEAHRECVYTIQYSGNFLVSGSRDRTVRIWDLESRRLLRKPLAGHTGSVLCLQFDERGDQDIIISGSSDTDVILWRFSTGEMIRKIERAHRESVLNLRFDDRYLITCSKDKTIKVWSRRELLPGDTDYPRITGAGSAVFPSYIISPVTHPYLYTNGQLNKKVKPLPPYSLLMTLHGHNAAVNAIQVYDDQIVSASGDRLIKVWDIRTGECLKTLPGHRKGIACLQFDGRRIVSGSSDNTVRIFDRSSGVEVACLEAHGNLVRTVQAGFGDLPGDEDDLQAEARAIDQSFFAARAAGSVPDAAETGRLRRRNAGSRNPRDILGYGAKLPPGGGGTRWSRIVSGSYDETVIVWRRDAEGKWVVGSRLRQEDAVLAAGGSRRAIPQDRFTVPQHEMAQQLTLLHHDAHAQHHHPPNPSVQHTPGSFPHIAHAQAAATATALAAQGFHSVATSMQANWPQITNGNQNSNPPSNPATGPGGVSVTAAAQSSAQHAQQGIGANAGPAQHGGTITTAAAHPPPVQNQTPHLHPPPFPNLPQGHLPANHPLNHHHHHHHHLHPAAVDAPNGASQSNSRVFKLQFDARRIICCSQDPRIIGWDFANGDESVIEASRFFTGP</sequence>
<dbReference type="Gene3D" id="2.130.10.10">
    <property type="entry name" value="YVTN repeat-like/Quinoprotein amine dehydrogenase"/>
    <property type="match status" value="2"/>
</dbReference>
<dbReference type="PANTHER" id="PTHR14604">
    <property type="entry name" value="WD40 REPEAT PF20"/>
    <property type="match status" value="1"/>
</dbReference>
<feature type="repeat" description="WD" evidence="4">
    <location>
        <begin position="492"/>
        <end position="522"/>
    </location>
</feature>
<keyword evidence="3" id="KW-0677">Repeat</keyword>
<evidence type="ECO:0000259" key="6">
    <source>
        <dbReference type="PROSITE" id="PS50181"/>
    </source>
</evidence>
<dbReference type="EMBL" id="KV407455">
    <property type="protein sequence ID" value="KZF24867.1"/>
    <property type="molecule type" value="Genomic_DNA"/>
</dbReference>
<dbReference type="Proteomes" id="UP000076632">
    <property type="component" value="Unassembled WGS sequence"/>
</dbReference>
<dbReference type="PROSITE" id="PS00678">
    <property type="entry name" value="WD_REPEATS_1"/>
    <property type="match status" value="2"/>
</dbReference>
<dbReference type="InterPro" id="IPR015943">
    <property type="entry name" value="WD40/YVTN_repeat-like_dom_sf"/>
</dbReference>
<dbReference type="InterPro" id="IPR001680">
    <property type="entry name" value="WD40_rpt"/>
</dbReference>
<dbReference type="InterPro" id="IPR019775">
    <property type="entry name" value="WD40_repeat_CS"/>
</dbReference>
<dbReference type="InterPro" id="IPR036047">
    <property type="entry name" value="F-box-like_dom_sf"/>
</dbReference>
<feature type="domain" description="F-box" evidence="6">
    <location>
        <begin position="130"/>
        <end position="176"/>
    </location>
</feature>
<feature type="region of interest" description="Disordered" evidence="5">
    <location>
        <begin position="195"/>
        <end position="295"/>
    </location>
</feature>
<gene>
    <name evidence="7" type="ORF">L228DRAFT_265379</name>
</gene>
<evidence type="ECO:0000313" key="8">
    <source>
        <dbReference type="Proteomes" id="UP000076632"/>
    </source>
</evidence>
<dbReference type="SMART" id="SM00256">
    <property type="entry name" value="FBOX"/>
    <property type="match status" value="1"/>
</dbReference>
<comment type="similarity">
    <text evidence="1">Belongs to the WD repeat MET30/SCONB/SCON-2 family.</text>
</comment>
<protein>
    <submittedName>
        <fullName evidence="7">WD40 repeat-like protein</fullName>
    </submittedName>
</protein>
<feature type="compositionally biased region" description="Low complexity" evidence="5">
    <location>
        <begin position="937"/>
        <end position="947"/>
    </location>
</feature>
<keyword evidence="8" id="KW-1185">Reference proteome</keyword>
<dbReference type="Gene3D" id="1.20.1280.50">
    <property type="match status" value="1"/>
</dbReference>
<proteinExistence type="inferred from homology"/>
<dbReference type="InterPro" id="IPR036322">
    <property type="entry name" value="WD40_repeat_dom_sf"/>
</dbReference>
<dbReference type="PANTHER" id="PTHR14604:SF4">
    <property type="entry name" value="F-BOX DOMAIN-CONTAINING PROTEIN"/>
    <property type="match status" value="1"/>
</dbReference>
<dbReference type="InterPro" id="IPR050995">
    <property type="entry name" value="WD-F-box_domain-protein"/>
</dbReference>
<feature type="region of interest" description="Disordered" evidence="5">
    <location>
        <begin position="860"/>
        <end position="970"/>
    </location>
</feature>
<evidence type="ECO:0000256" key="3">
    <source>
        <dbReference type="ARBA" id="ARBA00022737"/>
    </source>
</evidence>
<feature type="region of interest" description="Disordered" evidence="5">
    <location>
        <begin position="706"/>
        <end position="732"/>
    </location>
</feature>
<dbReference type="CDD" id="cd00200">
    <property type="entry name" value="WD40"/>
    <property type="match status" value="1"/>
</dbReference>
<dbReference type="SUPFAM" id="SSF81383">
    <property type="entry name" value="F-box domain"/>
    <property type="match status" value="1"/>
</dbReference>
<name>A0A161TFN8_XYLHT</name>
<organism evidence="7 8">
    <name type="scientific">Xylona heveae (strain CBS 132557 / TC161)</name>
    <dbReference type="NCBI Taxonomy" id="1328760"/>
    <lineage>
        <taxon>Eukaryota</taxon>
        <taxon>Fungi</taxon>
        <taxon>Dikarya</taxon>
        <taxon>Ascomycota</taxon>
        <taxon>Pezizomycotina</taxon>
        <taxon>Xylonomycetes</taxon>
        <taxon>Xylonales</taxon>
        <taxon>Xylonaceae</taxon>
        <taxon>Xylona</taxon>
    </lineage>
</organism>
<evidence type="ECO:0000256" key="1">
    <source>
        <dbReference type="ARBA" id="ARBA00007968"/>
    </source>
</evidence>
<dbReference type="STRING" id="1328760.A0A161TFN8"/>
<dbReference type="OMA" id="HSKGIAC"/>
<evidence type="ECO:0000256" key="5">
    <source>
        <dbReference type="SAM" id="MobiDB-lite"/>
    </source>
</evidence>
<dbReference type="Pfam" id="PF12937">
    <property type="entry name" value="F-box-like"/>
    <property type="match status" value="1"/>
</dbReference>
<dbReference type="PROSITE" id="PS50294">
    <property type="entry name" value="WD_REPEATS_REGION"/>
    <property type="match status" value="4"/>
</dbReference>
<keyword evidence="2 4" id="KW-0853">WD repeat</keyword>
<evidence type="ECO:0000313" key="7">
    <source>
        <dbReference type="EMBL" id="KZF24867.1"/>
    </source>
</evidence>
<dbReference type="InterPro" id="IPR020472">
    <property type="entry name" value="WD40_PAC1"/>
</dbReference>
<dbReference type="OrthoDB" id="19711at2759"/>
<feature type="repeat" description="WD" evidence="4">
    <location>
        <begin position="406"/>
        <end position="445"/>
    </location>
</feature>
<dbReference type="PROSITE" id="PS50082">
    <property type="entry name" value="WD_REPEATS_2"/>
    <property type="match status" value="5"/>
</dbReference>
<evidence type="ECO:0000256" key="2">
    <source>
        <dbReference type="ARBA" id="ARBA00022574"/>
    </source>
</evidence>
<dbReference type="RefSeq" id="XP_018190422.1">
    <property type="nucleotide sequence ID" value="XM_018334690.1"/>
</dbReference>
<feature type="repeat" description="WD" evidence="4">
    <location>
        <begin position="619"/>
        <end position="658"/>
    </location>
</feature>
<accession>A0A161TFN8</accession>
<dbReference type="SMART" id="SM00320">
    <property type="entry name" value="WD40"/>
    <property type="match status" value="6"/>
</dbReference>
<feature type="compositionally biased region" description="Basic residues" evidence="5">
    <location>
        <begin position="948"/>
        <end position="959"/>
    </location>
</feature>
<dbReference type="InterPro" id="IPR001810">
    <property type="entry name" value="F-box_dom"/>
</dbReference>